<dbReference type="GO" id="GO:0006508">
    <property type="term" value="P:proteolysis"/>
    <property type="evidence" value="ECO:0007669"/>
    <property type="project" value="UniProtKB-KW"/>
</dbReference>
<evidence type="ECO:0000256" key="1">
    <source>
        <dbReference type="ARBA" id="ARBA00001947"/>
    </source>
</evidence>
<evidence type="ECO:0000256" key="2">
    <source>
        <dbReference type="ARBA" id="ARBA00022438"/>
    </source>
</evidence>
<evidence type="ECO:0000256" key="5">
    <source>
        <dbReference type="ARBA" id="ARBA00022729"/>
    </source>
</evidence>
<evidence type="ECO:0000256" key="9">
    <source>
        <dbReference type="RuleBase" id="RU361240"/>
    </source>
</evidence>
<evidence type="ECO:0000313" key="12">
    <source>
        <dbReference type="Proteomes" id="UP000636479"/>
    </source>
</evidence>
<accession>A0A8H6TF88</accession>
<dbReference type="InterPro" id="IPR007484">
    <property type="entry name" value="Peptidase_M28"/>
</dbReference>
<organism evidence="11 12">
    <name type="scientific">Mycena indigotica</name>
    <dbReference type="NCBI Taxonomy" id="2126181"/>
    <lineage>
        <taxon>Eukaryota</taxon>
        <taxon>Fungi</taxon>
        <taxon>Dikarya</taxon>
        <taxon>Basidiomycota</taxon>
        <taxon>Agaricomycotina</taxon>
        <taxon>Agaricomycetes</taxon>
        <taxon>Agaricomycetidae</taxon>
        <taxon>Agaricales</taxon>
        <taxon>Marasmiineae</taxon>
        <taxon>Mycenaceae</taxon>
        <taxon>Mycena</taxon>
    </lineage>
</organism>
<dbReference type="Proteomes" id="UP000636479">
    <property type="component" value="Unassembled WGS sequence"/>
</dbReference>
<feature type="chain" id="PRO_5034524163" description="Peptide hydrolase" evidence="9">
    <location>
        <begin position="17"/>
        <end position="400"/>
    </location>
</feature>
<dbReference type="InterPro" id="IPR045175">
    <property type="entry name" value="M28_fam"/>
</dbReference>
<keyword evidence="12" id="KW-1185">Reference proteome</keyword>
<keyword evidence="4 9" id="KW-0479">Metal-binding</keyword>
<proteinExistence type="inferred from homology"/>
<evidence type="ECO:0000256" key="3">
    <source>
        <dbReference type="ARBA" id="ARBA00022670"/>
    </source>
</evidence>
<name>A0A8H6TF88_9AGAR</name>
<gene>
    <name evidence="11" type="ORF">MIND_00163000</name>
</gene>
<evidence type="ECO:0000256" key="4">
    <source>
        <dbReference type="ARBA" id="ARBA00022723"/>
    </source>
</evidence>
<dbReference type="GeneID" id="59341069"/>
<keyword evidence="6 9" id="KW-0378">Hydrolase</keyword>
<keyword evidence="3 9" id="KW-0645">Protease</keyword>
<feature type="signal peptide" evidence="9">
    <location>
        <begin position="1"/>
        <end position="16"/>
    </location>
</feature>
<comment type="similarity">
    <text evidence="8">Belongs to the peptidase M28 family. M28E subfamily.</text>
</comment>
<dbReference type="GO" id="GO:0004177">
    <property type="term" value="F:aminopeptidase activity"/>
    <property type="evidence" value="ECO:0007669"/>
    <property type="project" value="UniProtKB-KW"/>
</dbReference>
<dbReference type="GO" id="GO:0008235">
    <property type="term" value="F:metalloexopeptidase activity"/>
    <property type="evidence" value="ECO:0007669"/>
    <property type="project" value="InterPro"/>
</dbReference>
<dbReference type="GO" id="GO:0046872">
    <property type="term" value="F:metal ion binding"/>
    <property type="evidence" value="ECO:0007669"/>
    <property type="project" value="UniProtKB-KW"/>
</dbReference>
<evidence type="ECO:0000256" key="8">
    <source>
        <dbReference type="ARBA" id="ARBA00043962"/>
    </source>
</evidence>
<feature type="domain" description="Peptidase M28" evidence="10">
    <location>
        <begin position="186"/>
        <end position="377"/>
    </location>
</feature>
<dbReference type="RefSeq" id="XP_037226463.1">
    <property type="nucleotide sequence ID" value="XM_037358553.1"/>
</dbReference>
<dbReference type="Pfam" id="PF04389">
    <property type="entry name" value="Peptidase_M28"/>
    <property type="match status" value="1"/>
</dbReference>
<reference evidence="11" key="1">
    <citation type="submission" date="2020-05" db="EMBL/GenBank/DDBJ databases">
        <title>Mycena genomes resolve the evolution of fungal bioluminescence.</title>
        <authorList>
            <person name="Tsai I.J."/>
        </authorList>
    </citation>
    <scope>NUCLEOTIDE SEQUENCE</scope>
    <source>
        <strain evidence="11">171206Taipei</strain>
    </source>
</reference>
<comment type="cofactor">
    <cofactor evidence="1">
        <name>Zn(2+)</name>
        <dbReference type="ChEBI" id="CHEBI:29105"/>
    </cofactor>
</comment>
<evidence type="ECO:0000256" key="6">
    <source>
        <dbReference type="ARBA" id="ARBA00022801"/>
    </source>
</evidence>
<keyword evidence="2" id="KW-0031">Aminopeptidase</keyword>
<evidence type="ECO:0000313" key="11">
    <source>
        <dbReference type="EMBL" id="KAF7316440.1"/>
    </source>
</evidence>
<comment type="caution">
    <text evidence="11">The sequence shown here is derived from an EMBL/GenBank/DDBJ whole genome shotgun (WGS) entry which is preliminary data.</text>
</comment>
<dbReference type="SUPFAM" id="SSF53187">
    <property type="entry name" value="Zn-dependent exopeptidases"/>
    <property type="match status" value="1"/>
</dbReference>
<evidence type="ECO:0000259" key="10">
    <source>
        <dbReference type="Pfam" id="PF04389"/>
    </source>
</evidence>
<dbReference type="PANTHER" id="PTHR12147:SF56">
    <property type="entry name" value="AMINOPEPTIDASE YDR415C-RELATED"/>
    <property type="match status" value="1"/>
</dbReference>
<dbReference type="EC" id="3.4.-.-" evidence="9"/>
<keyword evidence="7 9" id="KW-0862">Zinc</keyword>
<dbReference type="EMBL" id="JACAZF010000001">
    <property type="protein sequence ID" value="KAF7316440.1"/>
    <property type="molecule type" value="Genomic_DNA"/>
</dbReference>
<dbReference type="Gene3D" id="3.40.630.10">
    <property type="entry name" value="Zn peptidases"/>
    <property type="match status" value="1"/>
</dbReference>
<dbReference type="PANTHER" id="PTHR12147">
    <property type="entry name" value="METALLOPEPTIDASE M28 FAMILY MEMBER"/>
    <property type="match status" value="1"/>
</dbReference>
<dbReference type="AlphaFoldDB" id="A0A8H6TF88"/>
<protein>
    <recommendedName>
        <fullName evidence="9">Peptide hydrolase</fullName>
        <ecNumber evidence="9">3.4.-.-</ecNumber>
    </recommendedName>
</protein>
<keyword evidence="5 9" id="KW-0732">Signal</keyword>
<evidence type="ECO:0000256" key="7">
    <source>
        <dbReference type="ARBA" id="ARBA00022833"/>
    </source>
</evidence>
<dbReference type="OrthoDB" id="2214at2759"/>
<sequence length="400" mass="45084">MNLWLTLLATSTIARGQFLRVQDHPQHQAIFQSVHFEDGQFDNHWNEPGFDVDLDAQRLVQFSLEAEPVYMTEREKLQAKALGIKYLDVTNVHPTSFSKKRHFSYPPPNSTLVPSLLPLLSAKEIKANLQQFTSFRTRYYNSETGKASSEWLSQRIRNYTAELASPELQRLVSVTPFVHRWKQTSVIVRIAPENATEDDPTTVIGAHCDSINHENPFLPAPGADDDGSGTVTILEALRVLLKSEYIPKSPLEFHFYSAEEGGLLGSLDVVASYEKAERHIKGMQHFDMTAWVAAGTEEVVNILTNDVDPELTEFLSQLAERYVEIPWVQEKLVPGAGSDHMSWTRSGYQSCVATEALMANSNFGHIHTSNDSITVSREFSFEHMLHFSRLAIGFAVEMTE</sequence>